<keyword evidence="3" id="KW-0964">Secreted</keyword>
<dbReference type="GO" id="GO:0043657">
    <property type="term" value="C:host cell"/>
    <property type="evidence" value="ECO:0007669"/>
    <property type="project" value="UniProtKB-SubCell"/>
</dbReference>
<dbReference type="Pfam" id="PF20147">
    <property type="entry name" value="Crinkler"/>
    <property type="match status" value="1"/>
</dbReference>
<reference evidence="5 6" key="1">
    <citation type="submission" date="2018-06" db="EMBL/GenBank/DDBJ databases">
        <title>Comparative genomics reveals the genomic features of Rhizophagus irregularis, R. cerebriforme, R. diaphanum and Gigaspora rosea, and their symbiotic lifestyle signature.</title>
        <authorList>
            <person name="Morin E."/>
            <person name="San Clemente H."/>
            <person name="Chen E.C.H."/>
            <person name="De La Providencia I."/>
            <person name="Hainaut M."/>
            <person name="Kuo A."/>
            <person name="Kohler A."/>
            <person name="Murat C."/>
            <person name="Tang N."/>
            <person name="Roy S."/>
            <person name="Loubradou J."/>
            <person name="Henrissat B."/>
            <person name="Grigoriev I.V."/>
            <person name="Corradi N."/>
            <person name="Roux C."/>
            <person name="Martin F.M."/>
        </authorList>
    </citation>
    <scope>NUCLEOTIDE SEQUENCE [LARGE SCALE GENOMIC DNA]</scope>
    <source>
        <strain evidence="5 6">DAOM 227022</strain>
    </source>
</reference>
<protein>
    <recommendedName>
        <fullName evidence="4">Crinkler effector protein N-terminal domain-containing protein</fullName>
    </recommendedName>
</protein>
<feature type="domain" description="Crinkler effector protein N-terminal" evidence="4">
    <location>
        <begin position="8"/>
        <end position="102"/>
    </location>
</feature>
<proteinExistence type="predicted"/>
<keyword evidence="6" id="KW-1185">Reference proteome</keyword>
<sequence length="110" mass="11879">MSTVGIPVRLWCLVRGSSSAFKVVIGDGNDIDDLKEAISNKLPNDVKAIQLVLWSVNIDQSQIKATSIDDILNDEDKLEISGLTIGEAFPSIEGNNVRVIVEVPVFAGEL</sequence>
<gene>
    <name evidence="5" type="ORF">C1645_24766</name>
</gene>
<dbReference type="OrthoDB" id="2314318at2759"/>
<evidence type="ECO:0000256" key="1">
    <source>
        <dbReference type="ARBA" id="ARBA00004340"/>
    </source>
</evidence>
<dbReference type="InterPro" id="IPR045379">
    <property type="entry name" value="Crinkler_N"/>
</dbReference>
<dbReference type="GO" id="GO:0005576">
    <property type="term" value="C:extracellular region"/>
    <property type="evidence" value="ECO:0007669"/>
    <property type="project" value="UniProtKB-SubCell"/>
</dbReference>
<evidence type="ECO:0000256" key="2">
    <source>
        <dbReference type="ARBA" id="ARBA00004613"/>
    </source>
</evidence>
<dbReference type="Proteomes" id="UP000265703">
    <property type="component" value="Unassembled WGS sequence"/>
</dbReference>
<evidence type="ECO:0000256" key="3">
    <source>
        <dbReference type="ARBA" id="ARBA00022525"/>
    </source>
</evidence>
<evidence type="ECO:0000313" key="5">
    <source>
        <dbReference type="EMBL" id="RIA79973.1"/>
    </source>
</evidence>
<evidence type="ECO:0000259" key="4">
    <source>
        <dbReference type="Pfam" id="PF20147"/>
    </source>
</evidence>
<dbReference type="AlphaFoldDB" id="A0A397S0L6"/>
<comment type="subcellular location">
    <subcellularLocation>
        <location evidence="1">Host cell</location>
    </subcellularLocation>
    <subcellularLocation>
        <location evidence="2">Secreted</location>
    </subcellularLocation>
</comment>
<dbReference type="EMBL" id="QKYT01001081">
    <property type="protein sequence ID" value="RIA79973.1"/>
    <property type="molecule type" value="Genomic_DNA"/>
</dbReference>
<accession>A0A397S0L6</accession>
<name>A0A397S0L6_9GLOM</name>
<comment type="caution">
    <text evidence="5">The sequence shown here is derived from an EMBL/GenBank/DDBJ whole genome shotgun (WGS) entry which is preliminary data.</text>
</comment>
<evidence type="ECO:0000313" key="6">
    <source>
        <dbReference type="Proteomes" id="UP000265703"/>
    </source>
</evidence>
<organism evidence="5 6">
    <name type="scientific">Glomus cerebriforme</name>
    <dbReference type="NCBI Taxonomy" id="658196"/>
    <lineage>
        <taxon>Eukaryota</taxon>
        <taxon>Fungi</taxon>
        <taxon>Fungi incertae sedis</taxon>
        <taxon>Mucoromycota</taxon>
        <taxon>Glomeromycotina</taxon>
        <taxon>Glomeromycetes</taxon>
        <taxon>Glomerales</taxon>
        <taxon>Glomeraceae</taxon>
        <taxon>Glomus</taxon>
    </lineage>
</organism>